<gene>
    <name evidence="3" type="ORF">MICPUN_113604</name>
</gene>
<dbReference type="Gene3D" id="1.10.150.250">
    <property type="entry name" value="Flavinator of succinate dehydrogenase"/>
    <property type="match status" value="1"/>
</dbReference>
<dbReference type="OrthoDB" id="284292at2759"/>
<proteinExistence type="predicted"/>
<dbReference type="KEGG" id="mis:MICPUN_113604"/>
<dbReference type="PANTHER" id="PTHR12469">
    <property type="entry name" value="PROTEIN EMI5 HOMOLOG, MITOCHONDRIAL"/>
    <property type="match status" value="1"/>
</dbReference>
<dbReference type="GeneID" id="8250054"/>
<accession>C1FDE5</accession>
<evidence type="ECO:0000256" key="2">
    <source>
        <dbReference type="ARBA" id="ARBA00023186"/>
    </source>
</evidence>
<evidence type="ECO:0008006" key="5">
    <source>
        <dbReference type="Google" id="ProtNLM"/>
    </source>
</evidence>
<keyword evidence="1" id="KW-0496">Mitochondrion</keyword>
<dbReference type="InterPro" id="IPR005631">
    <property type="entry name" value="SDH"/>
</dbReference>
<dbReference type="STRING" id="296587.C1FDE5"/>
<dbReference type="eggNOG" id="KOG3326">
    <property type="taxonomic scope" value="Eukaryota"/>
</dbReference>
<evidence type="ECO:0000313" key="4">
    <source>
        <dbReference type="Proteomes" id="UP000002009"/>
    </source>
</evidence>
<dbReference type="GO" id="GO:0006121">
    <property type="term" value="P:mitochondrial electron transport, succinate to ubiquinone"/>
    <property type="evidence" value="ECO:0007669"/>
    <property type="project" value="TreeGrafter"/>
</dbReference>
<dbReference type="EMBL" id="CP001574">
    <property type="protein sequence ID" value="ACO68775.1"/>
    <property type="molecule type" value="Genomic_DNA"/>
</dbReference>
<dbReference type="GO" id="GO:0034553">
    <property type="term" value="P:mitochondrial respiratory chain complex II assembly"/>
    <property type="evidence" value="ECO:0007669"/>
    <property type="project" value="TreeGrafter"/>
</dbReference>
<dbReference type="Pfam" id="PF03937">
    <property type="entry name" value="Sdh5"/>
    <property type="match status" value="1"/>
</dbReference>
<dbReference type="RefSeq" id="XP_002507517.1">
    <property type="nucleotide sequence ID" value="XM_002507471.1"/>
</dbReference>
<dbReference type="FunFam" id="1.10.150.250:FF:000004">
    <property type="entry name" value="Succinate dehydrogenase assembly factor 2, mitochondrial"/>
    <property type="match status" value="1"/>
</dbReference>
<dbReference type="InterPro" id="IPR036714">
    <property type="entry name" value="SDH_sf"/>
</dbReference>
<dbReference type="GO" id="GO:0006099">
    <property type="term" value="P:tricarboxylic acid cycle"/>
    <property type="evidence" value="ECO:0007669"/>
    <property type="project" value="TreeGrafter"/>
</dbReference>
<dbReference type="PANTHER" id="PTHR12469:SF2">
    <property type="entry name" value="SUCCINATE DEHYDROGENASE ASSEMBLY FACTOR 2, MITOCHONDRIAL"/>
    <property type="match status" value="1"/>
</dbReference>
<dbReference type="OMA" id="HMEWDLF"/>
<keyword evidence="4" id="KW-1185">Reference proteome</keyword>
<dbReference type="SUPFAM" id="SSF109910">
    <property type="entry name" value="YgfY-like"/>
    <property type="match status" value="1"/>
</dbReference>
<sequence>MYSLLAHLKRRHRIVGTFLTFVPQNPSIHFSTGLAQKNSRGHKVDPNIPTEDLNKLIYRAKQRGFLELDILIGTWAECNLSSRSQGFWAEFSEILDEENPELFRWLTCQEQPPPRMTRNRAFISLHAYTSSLMRRKCDRETRALKGHHWVRGWDDPV</sequence>
<dbReference type="GO" id="GO:0005739">
    <property type="term" value="C:mitochondrion"/>
    <property type="evidence" value="ECO:0007669"/>
    <property type="project" value="TreeGrafter"/>
</dbReference>
<organism evidence="3 4">
    <name type="scientific">Micromonas commoda (strain RCC299 / NOUM17 / CCMP2709)</name>
    <name type="common">Picoplanktonic green alga</name>
    <dbReference type="NCBI Taxonomy" id="296587"/>
    <lineage>
        <taxon>Eukaryota</taxon>
        <taxon>Viridiplantae</taxon>
        <taxon>Chlorophyta</taxon>
        <taxon>Mamiellophyceae</taxon>
        <taxon>Mamiellales</taxon>
        <taxon>Mamiellaceae</taxon>
        <taxon>Micromonas</taxon>
    </lineage>
</organism>
<keyword evidence="2" id="KW-0143">Chaperone</keyword>
<evidence type="ECO:0000313" key="3">
    <source>
        <dbReference type="EMBL" id="ACO68775.1"/>
    </source>
</evidence>
<dbReference type="FunCoup" id="C1FDE5">
    <property type="interactions" value="33"/>
</dbReference>
<evidence type="ECO:0000256" key="1">
    <source>
        <dbReference type="ARBA" id="ARBA00023128"/>
    </source>
</evidence>
<protein>
    <recommendedName>
        <fullName evidence="5">Succinate dehydrogenase assembly factor 2, mitochondrial</fullName>
    </recommendedName>
</protein>
<reference evidence="3 4" key="1">
    <citation type="journal article" date="2009" name="Science">
        <title>Green evolution and dynamic adaptations revealed by genomes of the marine picoeukaryotes Micromonas.</title>
        <authorList>
            <person name="Worden A.Z."/>
            <person name="Lee J.H."/>
            <person name="Mock T."/>
            <person name="Rouze P."/>
            <person name="Simmons M.P."/>
            <person name="Aerts A.L."/>
            <person name="Allen A.E."/>
            <person name="Cuvelier M.L."/>
            <person name="Derelle E."/>
            <person name="Everett M.V."/>
            <person name="Foulon E."/>
            <person name="Grimwood J."/>
            <person name="Gundlach H."/>
            <person name="Henrissat B."/>
            <person name="Napoli C."/>
            <person name="McDonald S.M."/>
            <person name="Parker M.S."/>
            <person name="Rombauts S."/>
            <person name="Salamov A."/>
            <person name="Von Dassow P."/>
            <person name="Badger J.H."/>
            <person name="Coutinho P.M."/>
            <person name="Demir E."/>
            <person name="Dubchak I."/>
            <person name="Gentemann C."/>
            <person name="Eikrem W."/>
            <person name="Gready J.E."/>
            <person name="John U."/>
            <person name="Lanier W."/>
            <person name="Lindquist E.A."/>
            <person name="Lucas S."/>
            <person name="Mayer K.F."/>
            <person name="Moreau H."/>
            <person name="Not F."/>
            <person name="Otillar R."/>
            <person name="Panaud O."/>
            <person name="Pangilinan J."/>
            <person name="Paulsen I."/>
            <person name="Piegu B."/>
            <person name="Poliakov A."/>
            <person name="Robbens S."/>
            <person name="Schmutz J."/>
            <person name="Toulza E."/>
            <person name="Wyss T."/>
            <person name="Zelensky A."/>
            <person name="Zhou K."/>
            <person name="Armbrust E.V."/>
            <person name="Bhattacharya D."/>
            <person name="Goodenough U.W."/>
            <person name="Van de Peer Y."/>
            <person name="Grigoriev I.V."/>
        </authorList>
    </citation>
    <scope>NUCLEOTIDE SEQUENCE [LARGE SCALE GENOMIC DNA]</scope>
    <source>
        <strain evidence="4">RCC299 / NOUM17</strain>
    </source>
</reference>
<name>C1FDE5_MICCC</name>
<dbReference type="Proteomes" id="UP000002009">
    <property type="component" value="Chromosome 1"/>
</dbReference>
<dbReference type="AlphaFoldDB" id="C1FDE5"/>
<dbReference type="InParanoid" id="C1FDE5"/>